<evidence type="ECO:0000256" key="5">
    <source>
        <dbReference type="ARBA" id="ARBA00022722"/>
    </source>
</evidence>
<dbReference type="GO" id="GO:0005634">
    <property type="term" value="C:nucleus"/>
    <property type="evidence" value="ECO:0007669"/>
    <property type="project" value="TreeGrafter"/>
</dbReference>
<accession>A0AAV9VKB0</accession>
<comment type="cofactor">
    <cofactor evidence="1">
        <name>[4Fe-4S] cluster</name>
        <dbReference type="ChEBI" id="CHEBI:49883"/>
    </cofactor>
</comment>
<feature type="compositionally biased region" description="Polar residues" evidence="7">
    <location>
        <begin position="124"/>
        <end position="134"/>
    </location>
</feature>
<keyword evidence="5" id="KW-0540">Nuclease</keyword>
<feature type="compositionally biased region" description="Polar residues" evidence="7">
    <location>
        <begin position="26"/>
        <end position="37"/>
    </location>
</feature>
<keyword evidence="4" id="KW-0411">Iron-sulfur</keyword>
<feature type="region of interest" description="Disordered" evidence="7">
    <location>
        <begin position="1"/>
        <end position="74"/>
    </location>
</feature>
<dbReference type="GO" id="GO:0045145">
    <property type="term" value="F:single-stranded DNA 5'-3' DNA exonuclease activity"/>
    <property type="evidence" value="ECO:0007669"/>
    <property type="project" value="InterPro"/>
</dbReference>
<comment type="similarity">
    <text evidence="2">Belongs to the EXO5 family.</text>
</comment>
<protein>
    <recommendedName>
        <fullName evidence="10">Exonuclease V</fullName>
    </recommendedName>
</protein>
<feature type="region of interest" description="Disordered" evidence="7">
    <location>
        <begin position="116"/>
        <end position="162"/>
    </location>
</feature>
<proteinExistence type="inferred from homology"/>
<evidence type="ECO:0008006" key="10">
    <source>
        <dbReference type="Google" id="ProtNLM"/>
    </source>
</evidence>
<feature type="compositionally biased region" description="Basic and acidic residues" evidence="7">
    <location>
        <begin position="194"/>
        <end position="213"/>
    </location>
</feature>
<feature type="compositionally biased region" description="Acidic residues" evidence="7">
    <location>
        <begin position="142"/>
        <end position="151"/>
    </location>
</feature>
<keyword evidence="4" id="KW-0004">4Fe-4S</keyword>
<dbReference type="GO" id="GO:0005739">
    <property type="term" value="C:mitochondrion"/>
    <property type="evidence" value="ECO:0007669"/>
    <property type="project" value="TreeGrafter"/>
</dbReference>
<feature type="region of interest" description="Disordered" evidence="7">
    <location>
        <begin position="241"/>
        <end position="265"/>
    </location>
</feature>
<evidence type="ECO:0000256" key="1">
    <source>
        <dbReference type="ARBA" id="ARBA00001966"/>
    </source>
</evidence>
<evidence type="ECO:0000256" key="4">
    <source>
        <dbReference type="ARBA" id="ARBA00022485"/>
    </source>
</evidence>
<reference evidence="8 9" key="1">
    <citation type="submission" date="2019-10" db="EMBL/GenBank/DDBJ databases">
        <authorList>
            <person name="Palmer J.M."/>
        </authorList>
    </citation>
    <scope>NUCLEOTIDE SEQUENCE [LARGE SCALE GENOMIC DNA]</scope>
    <source>
        <strain evidence="8 9">TWF730</strain>
    </source>
</reference>
<name>A0AAV9VKB0_9PEZI</name>
<keyword evidence="6" id="KW-0269">Exonuclease</keyword>
<evidence type="ECO:0000256" key="3">
    <source>
        <dbReference type="ARBA" id="ARBA00011245"/>
    </source>
</evidence>
<dbReference type="EMBL" id="JAVHNS010000002">
    <property type="protein sequence ID" value="KAK6361554.1"/>
    <property type="molecule type" value="Genomic_DNA"/>
</dbReference>
<dbReference type="GO" id="GO:0036297">
    <property type="term" value="P:interstrand cross-link repair"/>
    <property type="evidence" value="ECO:0007669"/>
    <property type="project" value="TreeGrafter"/>
</dbReference>
<feature type="region of interest" description="Disordered" evidence="7">
    <location>
        <begin position="179"/>
        <end position="213"/>
    </location>
</feature>
<organism evidence="8 9">
    <name type="scientific">Orbilia blumenaviensis</name>
    <dbReference type="NCBI Taxonomy" id="1796055"/>
    <lineage>
        <taxon>Eukaryota</taxon>
        <taxon>Fungi</taxon>
        <taxon>Dikarya</taxon>
        <taxon>Ascomycota</taxon>
        <taxon>Pezizomycotina</taxon>
        <taxon>Orbiliomycetes</taxon>
        <taxon>Orbiliales</taxon>
        <taxon>Orbiliaceae</taxon>
        <taxon>Orbilia</taxon>
    </lineage>
</organism>
<dbReference type="Pfam" id="PF09810">
    <property type="entry name" value="Exo5"/>
    <property type="match status" value="1"/>
</dbReference>
<dbReference type="PANTHER" id="PTHR14464:SF4">
    <property type="entry name" value="EXONUCLEASE V"/>
    <property type="match status" value="1"/>
</dbReference>
<dbReference type="Proteomes" id="UP001373714">
    <property type="component" value="Unassembled WGS sequence"/>
</dbReference>
<keyword evidence="4" id="KW-0408">Iron</keyword>
<dbReference type="PANTHER" id="PTHR14464">
    <property type="entry name" value="EXONUCLEASE V"/>
    <property type="match status" value="1"/>
</dbReference>
<keyword evidence="6" id="KW-0378">Hydrolase</keyword>
<dbReference type="GO" id="GO:0051539">
    <property type="term" value="F:4 iron, 4 sulfur cluster binding"/>
    <property type="evidence" value="ECO:0007669"/>
    <property type="project" value="UniProtKB-KW"/>
</dbReference>
<keyword evidence="4" id="KW-0479">Metal-binding</keyword>
<evidence type="ECO:0000256" key="6">
    <source>
        <dbReference type="ARBA" id="ARBA00022839"/>
    </source>
</evidence>
<sequence>MMSPGTPATAAASRPNRRVFRPFDGRSSTSGPSNTTPALIPPPPPPQVQDTGEEESSQTSTKSQDYGIDFELDDDDAGAIEEVFAEFEKKLKQSDGKQPIAAKTIPIDKNSLATTRSFEPLLPSQPTQYSSGSSVHRVRIVEEEEGEEDGEPAGQGNNNDTLALDALLDWDFDDAELLAGIASRGQPNPQNNDDEGKGKQKADGTWDSQENWHDEEVDQQVLWEYEQWVKRTGYVETPGKTEEIVDESPQAKAVQEEEKKNQQKYQDALDAGLVPDIEDANADTRPPLERWRSRGGNTKLSVSDLLFNTWCEQQYHYSLLRGFKRRTVEMKAGTKIHREKEEEVHTVVPVTIKTKNDRWGLKIWNMIQGLESLRAGGLTRELEVWGWLDGVFVNGIIDEVSLKRYERERDEKENSKVGLVGDRGEEKVVSLPENVTEAIVMAAAPTENKVDGPPETPKKKRGRPRKTPEPTSPGPQTPKQQQKSILDYMTPSPKKTRSKGQPAYVLDLKTRASSSIPKPGSSQSLAVHIQLMLYRHLLNDMLKATPKSMVKKLCKHHDLSADEPFSDDLIAGLAGDGIETELSSDELSLLLDNNSIEKLYTLFQKKLKQTISIVEPELTVVYRWQKDGQFMDSVNYVADDEMLKKHLDSVISWWKGQRETVGVPIEEAWKCKQCEFVDNCQWIQRAMEERRAQIRERRSAAV</sequence>
<gene>
    <name evidence="8" type="ORF">TWF730_005274</name>
</gene>
<evidence type="ECO:0000256" key="2">
    <source>
        <dbReference type="ARBA" id="ARBA00009797"/>
    </source>
</evidence>
<keyword evidence="9" id="KW-1185">Reference proteome</keyword>
<evidence type="ECO:0000256" key="7">
    <source>
        <dbReference type="SAM" id="MobiDB-lite"/>
    </source>
</evidence>
<comment type="subunit">
    <text evidence="3">Monomer.</text>
</comment>
<feature type="region of interest" description="Disordered" evidence="7">
    <location>
        <begin position="442"/>
        <end position="484"/>
    </location>
</feature>
<comment type="caution">
    <text evidence="8">The sequence shown here is derived from an EMBL/GenBank/DDBJ whole genome shotgun (WGS) entry which is preliminary data.</text>
</comment>
<evidence type="ECO:0000313" key="8">
    <source>
        <dbReference type="EMBL" id="KAK6361554.1"/>
    </source>
</evidence>
<dbReference type="AlphaFoldDB" id="A0AAV9VKB0"/>
<dbReference type="InterPro" id="IPR019190">
    <property type="entry name" value="EXOV"/>
</dbReference>
<evidence type="ECO:0000313" key="9">
    <source>
        <dbReference type="Proteomes" id="UP001373714"/>
    </source>
</evidence>